<organism evidence="1">
    <name type="scientific">Anguilla anguilla</name>
    <name type="common">European freshwater eel</name>
    <name type="synonym">Muraena anguilla</name>
    <dbReference type="NCBI Taxonomy" id="7936"/>
    <lineage>
        <taxon>Eukaryota</taxon>
        <taxon>Metazoa</taxon>
        <taxon>Chordata</taxon>
        <taxon>Craniata</taxon>
        <taxon>Vertebrata</taxon>
        <taxon>Euteleostomi</taxon>
        <taxon>Actinopterygii</taxon>
        <taxon>Neopterygii</taxon>
        <taxon>Teleostei</taxon>
        <taxon>Anguilliformes</taxon>
        <taxon>Anguillidae</taxon>
        <taxon>Anguilla</taxon>
    </lineage>
</organism>
<evidence type="ECO:0000313" key="1">
    <source>
        <dbReference type="EMBL" id="JAH36685.1"/>
    </source>
</evidence>
<reference evidence="1" key="2">
    <citation type="journal article" date="2015" name="Fish Shellfish Immunol.">
        <title>Early steps in the European eel (Anguilla anguilla)-Vibrio vulnificus interaction in the gills: Role of the RtxA13 toxin.</title>
        <authorList>
            <person name="Callol A."/>
            <person name="Pajuelo D."/>
            <person name="Ebbesson L."/>
            <person name="Teles M."/>
            <person name="MacKenzie S."/>
            <person name="Amaro C."/>
        </authorList>
    </citation>
    <scope>NUCLEOTIDE SEQUENCE</scope>
</reference>
<sequence length="29" mass="3141">MNWMSLTNSDIPFHKNMAGQSNGAKISGC</sequence>
<name>A0A0E9S7M8_ANGAN</name>
<dbReference type="AlphaFoldDB" id="A0A0E9S7M8"/>
<dbReference type="EMBL" id="GBXM01071892">
    <property type="protein sequence ID" value="JAH36685.1"/>
    <property type="molecule type" value="Transcribed_RNA"/>
</dbReference>
<protein>
    <submittedName>
        <fullName evidence="1">Uncharacterized protein</fullName>
    </submittedName>
</protein>
<reference evidence="1" key="1">
    <citation type="submission" date="2014-11" db="EMBL/GenBank/DDBJ databases">
        <authorList>
            <person name="Amaro Gonzalez C."/>
        </authorList>
    </citation>
    <scope>NUCLEOTIDE SEQUENCE</scope>
</reference>
<accession>A0A0E9S7M8</accession>
<proteinExistence type="predicted"/>